<proteinExistence type="predicted"/>
<comment type="caution">
    <text evidence="5">The sequence shown here is derived from an EMBL/GenBank/DDBJ whole genome shotgun (WGS) entry which is preliminary data.</text>
</comment>
<accession>A0ABR2JMX5</accession>
<dbReference type="Proteomes" id="UP001470230">
    <property type="component" value="Unassembled WGS sequence"/>
</dbReference>
<name>A0ABR2JMX5_9EUKA</name>
<dbReference type="SUPFAM" id="SSF52540">
    <property type="entry name" value="P-loop containing nucleoside triphosphate hydrolases"/>
    <property type="match status" value="2"/>
</dbReference>
<dbReference type="InterPro" id="IPR000185">
    <property type="entry name" value="SecA"/>
</dbReference>
<dbReference type="InterPro" id="IPR014018">
    <property type="entry name" value="SecA_motor_DEAD"/>
</dbReference>
<feature type="transmembrane region" description="Helical" evidence="3">
    <location>
        <begin position="1367"/>
        <end position="1384"/>
    </location>
</feature>
<feature type="transmembrane region" description="Helical" evidence="3">
    <location>
        <begin position="1448"/>
        <end position="1466"/>
    </location>
</feature>
<keyword evidence="1" id="KW-0813">Transport</keyword>
<protein>
    <recommendedName>
        <fullName evidence="4">SecA family profile domain-containing protein</fullName>
    </recommendedName>
</protein>
<dbReference type="InterPro" id="IPR011115">
    <property type="entry name" value="SecA_DEAD"/>
</dbReference>
<dbReference type="PANTHER" id="PTHR30612:SF0">
    <property type="entry name" value="CHLOROPLAST PROTEIN-TRANSPORTING ATPASE"/>
    <property type="match status" value="1"/>
</dbReference>
<evidence type="ECO:0000313" key="5">
    <source>
        <dbReference type="EMBL" id="KAK8878470.1"/>
    </source>
</evidence>
<dbReference type="Gene3D" id="3.40.50.300">
    <property type="entry name" value="P-loop containing nucleotide triphosphate hydrolases"/>
    <property type="match status" value="3"/>
</dbReference>
<evidence type="ECO:0000259" key="4">
    <source>
        <dbReference type="PROSITE" id="PS51196"/>
    </source>
</evidence>
<reference evidence="5 6" key="1">
    <citation type="submission" date="2024-04" db="EMBL/GenBank/DDBJ databases">
        <title>Tritrichomonas musculus Genome.</title>
        <authorList>
            <person name="Alves-Ferreira E."/>
            <person name="Grigg M."/>
            <person name="Lorenzi H."/>
            <person name="Galac M."/>
        </authorList>
    </citation>
    <scope>NUCLEOTIDE SEQUENCE [LARGE SCALE GENOMIC DNA]</scope>
    <source>
        <strain evidence="5 6">EAF2021</strain>
    </source>
</reference>
<evidence type="ECO:0000256" key="1">
    <source>
        <dbReference type="ARBA" id="ARBA00022927"/>
    </source>
</evidence>
<dbReference type="PANTHER" id="PTHR30612">
    <property type="entry name" value="SECA INNER MEMBRANE COMPONENT OF SEC PROTEIN SECRETION SYSTEM"/>
    <property type="match status" value="1"/>
</dbReference>
<keyword evidence="6" id="KW-1185">Reference proteome</keyword>
<evidence type="ECO:0000256" key="2">
    <source>
        <dbReference type="ARBA" id="ARBA00023010"/>
    </source>
</evidence>
<gene>
    <name evidence="5" type="ORF">M9Y10_005243</name>
</gene>
<organism evidence="5 6">
    <name type="scientific">Tritrichomonas musculus</name>
    <dbReference type="NCBI Taxonomy" id="1915356"/>
    <lineage>
        <taxon>Eukaryota</taxon>
        <taxon>Metamonada</taxon>
        <taxon>Parabasalia</taxon>
        <taxon>Tritrichomonadida</taxon>
        <taxon>Tritrichomonadidae</taxon>
        <taxon>Tritrichomonas</taxon>
    </lineage>
</organism>
<sequence>MPILNPQQAFNITIATHKETNRLFFFLKALLPLASEKVFENRKMNKIHQRFSDFVFLNTTEVFDLFNFSEEDIFNFLDSNEENMYKKIFNTIKQKNINPEKKGYPMTSLGFTGDLYQSIKNPDLILPDIQSLFYIAYFNDSIGIYISNDSAYAVISFKKLKNIFLINLVSYILAGAGLKIVLCVFDKEKFFRSDDLNNSLYSEIHIFGDIYCNDIALLPFFSLQKLENGYVYLYAYSHVPSNEINIKKYNSDKTKYFFLSKEIESIFEAKKPCTDFQIIDEWDINSLKKKEIMINLCNVPLYQSSEENDWTPIKLSSITAAVMSSDDFENTNLSRVKIKIDKTYYYIDFEELHLMNPELFISEPMYLAEQSFDIGVVEQIQKSYKRKTTFIEKKKVKNSNIKSNIEYKMHSAFHFLNKFGRIDPYTSQIYAVYQAVSYLGLQKNKGIVLQVHTGEGKSYIVQVLAEQLARQGNTVHIATSNIILAARDFEKSYKYYRYCEQKAAKHTFLKEQRPSILIHEKEKNYLNIFIEKLKGRDPVEYESFYSPESFENQTNMNISVCQQNTKVTSNIVYSTFLNFEAFYLNENEKNPNHLQSYINNCYLIIDEADTILIDELPNGTIISKPMKSNGIEVLEYVYNQYINKNDKAESIFSLVKNEFPECTDLTIEHVIRMISDIEKVLSPDFCINVRYIISEDPKDNKIKVVPFDSEHKGIAEPNKEFSGFIHQFIGIKEKRNNPEKYKDLEIQPISMNYLFISHPIYVNKYKGVCGVTGTVGTDDDKKTLENYYNLITHEVPRHQMNLRKDLPTILCNDIEERDICICIEIQKFHQLDYPVLVVFNDISKIDEIKELLIKGCKVHPDFILTFSGSDNDKNESHKQQMENESGKPGMITLGTNFCGRGISIDFKEKPLCVIVTYYNEDKRSINQVLGRAGRNGYPGLTRIICTKEMFLKGDEKPDKKAMISILKDYEVKNKAQLDFANDIRSRFSWIFDETVFNKEMTKENITGLKKYNINVNRLTAYHWKFPVCMTYKTFMKIQAQRIFSIKNCPECKYTWNLFRNYLRELILESWSLFLEQLDADFEKMTKQSFKIYDKDYSKVPGNELYQTFFKDEYDKYTEELFKYFPENDDATIADVFVHIYKLVGKEWEHKILGSLPEQISKKHYSNSKKNSYTCFKIGFFPMSICEKSGSRITPLNEYEQEKSDKGQSYIIDPELRYLKKDTRDIFSITCAIDKIYEKFQDIFDQKLQGLFGIRFFLRRTLGGCEFGICVDPKYENLVDKDEFLNCLVDKDPIIMLTICTKSTFFWIAGILMVLLVFSSSIITIIFSHYITPARLGSGILSFLKKGLVSMANGIGGGEKSDDAEISIAANLCNCVFTLIINFLLNKIIANIKDSDEGFGIIADTLFSLFFQAETAKIDEKLNEAVFSKLKINEKIQNYVGDDQPFGKMIKIGILLVILMAQFIMNFKKKLALKFSSYGNKAAENYQKEDNVDTNKKKDLSKYDSYCGIKDEIKNDIKKEYIDTDDPFD</sequence>
<evidence type="ECO:0000256" key="3">
    <source>
        <dbReference type="SAM" id="Phobius"/>
    </source>
</evidence>
<feature type="domain" description="SecA family profile" evidence="4">
    <location>
        <begin position="345"/>
        <end position="973"/>
    </location>
</feature>
<dbReference type="Gene3D" id="3.90.1440.10">
    <property type="entry name" value="SecA, preprotein cross-linking domain"/>
    <property type="match status" value="1"/>
</dbReference>
<dbReference type="InterPro" id="IPR027417">
    <property type="entry name" value="P-loop_NTPase"/>
</dbReference>
<keyword evidence="1" id="KW-0653">Protein transport</keyword>
<dbReference type="PROSITE" id="PS51196">
    <property type="entry name" value="SECA_MOTOR_DEAD"/>
    <property type="match status" value="1"/>
</dbReference>
<feature type="transmembrane region" description="Helical" evidence="3">
    <location>
        <begin position="1304"/>
        <end position="1326"/>
    </location>
</feature>
<evidence type="ECO:0000313" key="6">
    <source>
        <dbReference type="Proteomes" id="UP001470230"/>
    </source>
</evidence>
<keyword evidence="3" id="KW-0812">Transmembrane</keyword>
<dbReference type="EMBL" id="JAPFFF010000011">
    <property type="protein sequence ID" value="KAK8878470.1"/>
    <property type="molecule type" value="Genomic_DNA"/>
</dbReference>
<keyword evidence="3" id="KW-1133">Transmembrane helix</keyword>
<dbReference type="Pfam" id="PF07517">
    <property type="entry name" value="SecA_DEAD"/>
    <property type="match status" value="1"/>
</dbReference>
<keyword evidence="2" id="KW-0811">Translocation</keyword>
<feature type="transmembrane region" description="Helical" evidence="3">
    <location>
        <begin position="163"/>
        <end position="182"/>
    </location>
</feature>
<keyword evidence="3" id="KW-0472">Membrane</keyword>